<comment type="caution">
    <text evidence="2">The sequence shown here is derived from an EMBL/GenBank/DDBJ whole genome shotgun (WGS) entry which is preliminary data.</text>
</comment>
<protein>
    <submittedName>
        <fullName evidence="2">Uncharacterized protein</fullName>
    </submittedName>
</protein>
<accession>A0A1C7M5X8</accession>
<feature type="region of interest" description="Disordered" evidence="1">
    <location>
        <begin position="107"/>
        <end position="131"/>
    </location>
</feature>
<feature type="compositionally biased region" description="Basic and acidic residues" evidence="1">
    <location>
        <begin position="112"/>
        <end position="131"/>
    </location>
</feature>
<sequence length="179" mass="19526">MMVKNVSHDEDRRRTDGAASHNHPFDFDGCFSKKASPKLDTVGEADSGKTESSVLARLGREDEGVEGKLCIEGKWKNCEHRDSMEVNLARRADSGCRAGIDKERAGNSLSRAGERGGVRHGEGLGEGRSRRELDLRRPRVLRVKGGRTFVDDARCLFGGGGGVRKQEDIVEEGEETDGG</sequence>
<feature type="region of interest" description="Disordered" evidence="1">
    <location>
        <begin position="1"/>
        <end position="32"/>
    </location>
</feature>
<gene>
    <name evidence="2" type="ORF">A0H81_09973</name>
</gene>
<dbReference type="AlphaFoldDB" id="A0A1C7M5X8"/>
<proteinExistence type="predicted"/>
<dbReference type="Proteomes" id="UP000092993">
    <property type="component" value="Unassembled WGS sequence"/>
</dbReference>
<keyword evidence="3" id="KW-1185">Reference proteome</keyword>
<evidence type="ECO:0000313" key="3">
    <source>
        <dbReference type="Proteomes" id="UP000092993"/>
    </source>
</evidence>
<name>A0A1C7M5X8_GRIFR</name>
<evidence type="ECO:0000313" key="2">
    <source>
        <dbReference type="EMBL" id="OBZ70464.1"/>
    </source>
</evidence>
<reference evidence="2 3" key="1">
    <citation type="submission" date="2016-03" db="EMBL/GenBank/DDBJ databases">
        <title>Whole genome sequencing of Grifola frondosa 9006-11.</title>
        <authorList>
            <person name="Min B."/>
            <person name="Park H."/>
            <person name="Kim J.-G."/>
            <person name="Cho H."/>
            <person name="Oh Y.-L."/>
            <person name="Kong W.-S."/>
            <person name="Choi I.-G."/>
        </authorList>
    </citation>
    <scope>NUCLEOTIDE SEQUENCE [LARGE SCALE GENOMIC DNA]</scope>
    <source>
        <strain evidence="2 3">9006-11</strain>
    </source>
</reference>
<dbReference type="EMBL" id="LUGG01000014">
    <property type="protein sequence ID" value="OBZ70464.1"/>
    <property type="molecule type" value="Genomic_DNA"/>
</dbReference>
<feature type="compositionally biased region" description="Basic and acidic residues" evidence="1">
    <location>
        <begin position="1"/>
        <end position="16"/>
    </location>
</feature>
<organism evidence="2 3">
    <name type="scientific">Grifola frondosa</name>
    <name type="common">Maitake</name>
    <name type="synonym">Polyporus frondosus</name>
    <dbReference type="NCBI Taxonomy" id="5627"/>
    <lineage>
        <taxon>Eukaryota</taxon>
        <taxon>Fungi</taxon>
        <taxon>Dikarya</taxon>
        <taxon>Basidiomycota</taxon>
        <taxon>Agaricomycotina</taxon>
        <taxon>Agaricomycetes</taxon>
        <taxon>Polyporales</taxon>
        <taxon>Grifolaceae</taxon>
        <taxon>Grifola</taxon>
    </lineage>
</organism>
<evidence type="ECO:0000256" key="1">
    <source>
        <dbReference type="SAM" id="MobiDB-lite"/>
    </source>
</evidence>